<keyword evidence="3" id="KW-1185">Reference proteome</keyword>
<gene>
    <name evidence="2" type="ORF">NQ314_009352</name>
</gene>
<protein>
    <recommendedName>
        <fullName evidence="4">Zinc-finger domain-containing protein</fullName>
    </recommendedName>
</protein>
<name>A0AAV8Y0A3_9CUCU</name>
<feature type="compositionally biased region" description="Polar residues" evidence="1">
    <location>
        <begin position="524"/>
        <end position="536"/>
    </location>
</feature>
<reference evidence="2" key="1">
    <citation type="journal article" date="2023" name="Insect Mol. Biol.">
        <title>Genome sequencing provides insights into the evolution of gene families encoding plant cell wall-degrading enzymes in longhorned beetles.</title>
        <authorList>
            <person name="Shin N.R."/>
            <person name="Okamura Y."/>
            <person name="Kirsch R."/>
            <person name="Pauchet Y."/>
        </authorList>
    </citation>
    <scope>NUCLEOTIDE SEQUENCE</scope>
    <source>
        <strain evidence="2">RBIC_L_NR</strain>
    </source>
</reference>
<feature type="compositionally biased region" description="Basic and acidic residues" evidence="1">
    <location>
        <begin position="123"/>
        <end position="140"/>
    </location>
</feature>
<feature type="region of interest" description="Disordered" evidence="1">
    <location>
        <begin position="1"/>
        <end position="81"/>
    </location>
</feature>
<feature type="compositionally biased region" description="Acidic residues" evidence="1">
    <location>
        <begin position="12"/>
        <end position="27"/>
    </location>
</feature>
<evidence type="ECO:0000256" key="1">
    <source>
        <dbReference type="SAM" id="MobiDB-lite"/>
    </source>
</evidence>
<evidence type="ECO:0008006" key="4">
    <source>
        <dbReference type="Google" id="ProtNLM"/>
    </source>
</evidence>
<feature type="compositionally biased region" description="Basic and acidic residues" evidence="1">
    <location>
        <begin position="57"/>
        <end position="81"/>
    </location>
</feature>
<dbReference type="AlphaFoldDB" id="A0AAV8Y0A3"/>
<comment type="caution">
    <text evidence="2">The sequence shown here is derived from an EMBL/GenBank/DDBJ whole genome shotgun (WGS) entry which is preliminary data.</text>
</comment>
<evidence type="ECO:0000313" key="3">
    <source>
        <dbReference type="Proteomes" id="UP001162156"/>
    </source>
</evidence>
<accession>A0AAV8Y0A3</accession>
<dbReference type="EMBL" id="JANEYF010002562">
    <property type="protein sequence ID" value="KAJ8944862.1"/>
    <property type="molecule type" value="Genomic_DNA"/>
</dbReference>
<proteinExistence type="predicted"/>
<feature type="region of interest" description="Disordered" evidence="1">
    <location>
        <begin position="512"/>
        <end position="536"/>
    </location>
</feature>
<organism evidence="2 3">
    <name type="scientific">Rhamnusium bicolor</name>
    <dbReference type="NCBI Taxonomy" id="1586634"/>
    <lineage>
        <taxon>Eukaryota</taxon>
        <taxon>Metazoa</taxon>
        <taxon>Ecdysozoa</taxon>
        <taxon>Arthropoda</taxon>
        <taxon>Hexapoda</taxon>
        <taxon>Insecta</taxon>
        <taxon>Pterygota</taxon>
        <taxon>Neoptera</taxon>
        <taxon>Endopterygota</taxon>
        <taxon>Coleoptera</taxon>
        <taxon>Polyphaga</taxon>
        <taxon>Cucujiformia</taxon>
        <taxon>Chrysomeloidea</taxon>
        <taxon>Cerambycidae</taxon>
        <taxon>Lepturinae</taxon>
        <taxon>Rhagiini</taxon>
        <taxon>Rhamnusium</taxon>
    </lineage>
</organism>
<sequence length="637" mass="71781">MDSAPMSVVSDDREEGEIVDDDFEDISDNSIIDPIGKSVSSKDHLPAISLSSVTEAEEPRCEKKFDVKSRRREEPTNPTKGEEIVTENQLALKAAIRVDNKEVHKNSLRSRLRAMTKLDHDSDNFVEKNGTDTIEQKASSDDGDSELTQLRLEALRTAVLNKCMHRKKRKVKEMQDNDILSDISVKTDTSETNKENTRVTNENVNARVEENYKKICLEKPVENGENAVEITNNSTPPEDDEDVLRALLLASMSKRITKEVDTKRTILLSNSNNLGYDKLKNTLNTKTLKNEIKNVTKFNLKNCVIKNKVLTTNQPVQLPKVKPLIININTESDTDDDSLNKTIKNAFTQAVGAKKITLEIENNVEKFLKEQRAKVEAQLSSIPNKLLKGQSAKFDKQLSPISNNPGSINKPVTLEKSSVKLLPKVKQIEYQKLLQKLKNAEKKPRIRRSSHKFNSEGKSVGFTSKKFIRTKVPVNKQVNNAPKLDEVPDLRNDVKTLQKTLKGLQIQKNGSLGKPGVVEDSKTRFTSTPIKETPSFESFDTSSLHVMTPNSENVSINIVEPPVEIRKEEDTVEPINPGDPNDIDKIYNIQRNSLPKYISPLDNVKRALMDDPFSIVCPYDVDGNCRDPECIYKHLFN</sequence>
<dbReference type="Proteomes" id="UP001162156">
    <property type="component" value="Unassembled WGS sequence"/>
</dbReference>
<feature type="region of interest" description="Disordered" evidence="1">
    <location>
        <begin position="123"/>
        <end position="142"/>
    </location>
</feature>
<evidence type="ECO:0000313" key="2">
    <source>
        <dbReference type="EMBL" id="KAJ8944862.1"/>
    </source>
</evidence>